<keyword evidence="2" id="KW-1133">Transmembrane helix</keyword>
<gene>
    <name evidence="3" type="ORF">UFOPK3339_00584</name>
</gene>
<sequence length="194" mass="20342">MTDNFTALPSRRAQREARDRVERPSDGSFGIPQMGALAPPANELPSRRSRRQPSSGVPHDFGYDDFGNEWITPSASVGQLNAAGTTLHVEQFPTGEISGPIDNTGEIILTGPIVVAAASSNRLSPIAIDASPQIGLPGIPRRATEALSIIGRAAPLNPGYKPAAARNVVSARFAAILGLVVAALIGLAFFIKLI</sequence>
<dbReference type="AlphaFoldDB" id="A0A6J7D6S0"/>
<name>A0A6J7D6S0_9ZZZZ</name>
<evidence type="ECO:0000256" key="2">
    <source>
        <dbReference type="SAM" id="Phobius"/>
    </source>
</evidence>
<dbReference type="EMBL" id="CAFBLF010000072">
    <property type="protein sequence ID" value="CAB4864654.1"/>
    <property type="molecule type" value="Genomic_DNA"/>
</dbReference>
<evidence type="ECO:0000256" key="1">
    <source>
        <dbReference type="SAM" id="MobiDB-lite"/>
    </source>
</evidence>
<accession>A0A6J7D6S0</accession>
<feature type="transmembrane region" description="Helical" evidence="2">
    <location>
        <begin position="173"/>
        <end position="191"/>
    </location>
</feature>
<protein>
    <submittedName>
        <fullName evidence="3">Unannotated protein</fullName>
    </submittedName>
</protein>
<proteinExistence type="predicted"/>
<keyword evidence="2" id="KW-0472">Membrane</keyword>
<reference evidence="3" key="1">
    <citation type="submission" date="2020-05" db="EMBL/GenBank/DDBJ databases">
        <authorList>
            <person name="Chiriac C."/>
            <person name="Salcher M."/>
            <person name="Ghai R."/>
            <person name="Kavagutti S V."/>
        </authorList>
    </citation>
    <scope>NUCLEOTIDE SEQUENCE</scope>
</reference>
<feature type="region of interest" description="Disordered" evidence="1">
    <location>
        <begin position="1"/>
        <end position="62"/>
    </location>
</feature>
<evidence type="ECO:0000313" key="3">
    <source>
        <dbReference type="EMBL" id="CAB4864654.1"/>
    </source>
</evidence>
<feature type="compositionally biased region" description="Basic and acidic residues" evidence="1">
    <location>
        <begin position="13"/>
        <end position="25"/>
    </location>
</feature>
<organism evidence="3">
    <name type="scientific">freshwater metagenome</name>
    <dbReference type="NCBI Taxonomy" id="449393"/>
    <lineage>
        <taxon>unclassified sequences</taxon>
        <taxon>metagenomes</taxon>
        <taxon>ecological metagenomes</taxon>
    </lineage>
</organism>
<keyword evidence="2" id="KW-0812">Transmembrane</keyword>